<protein>
    <submittedName>
        <fullName evidence="1">Uncharacterized protein</fullName>
    </submittedName>
</protein>
<dbReference type="Proteomes" id="UP001596023">
    <property type="component" value="Unassembled WGS sequence"/>
</dbReference>
<accession>A0ABV9L2E8</accession>
<dbReference type="EMBL" id="JBHSGN010000139">
    <property type="protein sequence ID" value="MFC4676498.1"/>
    <property type="molecule type" value="Genomic_DNA"/>
</dbReference>
<dbReference type="RefSeq" id="WP_380000799.1">
    <property type="nucleotide sequence ID" value="NZ_JBHSGN010000139.1"/>
</dbReference>
<name>A0ABV9L2E8_9BACT</name>
<gene>
    <name evidence="1" type="ORF">ACFO6W_22710</name>
</gene>
<evidence type="ECO:0000313" key="2">
    <source>
        <dbReference type="Proteomes" id="UP001596023"/>
    </source>
</evidence>
<reference evidence="2" key="1">
    <citation type="journal article" date="2019" name="Int. J. Syst. Evol. Microbiol.">
        <title>The Global Catalogue of Microorganisms (GCM) 10K type strain sequencing project: providing services to taxonomists for standard genome sequencing and annotation.</title>
        <authorList>
            <consortium name="The Broad Institute Genomics Platform"/>
            <consortium name="The Broad Institute Genome Sequencing Center for Infectious Disease"/>
            <person name="Wu L."/>
            <person name="Ma J."/>
        </authorList>
    </citation>
    <scope>NUCLEOTIDE SEQUENCE [LARGE SCALE GENOMIC DNA]</scope>
    <source>
        <strain evidence="2">CCUG 66188</strain>
    </source>
</reference>
<proteinExistence type="predicted"/>
<keyword evidence="2" id="KW-1185">Reference proteome</keyword>
<organism evidence="1 2">
    <name type="scientific">Dysgonomonas termitidis</name>
    <dbReference type="NCBI Taxonomy" id="1516126"/>
    <lineage>
        <taxon>Bacteria</taxon>
        <taxon>Pseudomonadati</taxon>
        <taxon>Bacteroidota</taxon>
        <taxon>Bacteroidia</taxon>
        <taxon>Bacteroidales</taxon>
        <taxon>Dysgonomonadaceae</taxon>
        <taxon>Dysgonomonas</taxon>
    </lineage>
</organism>
<evidence type="ECO:0000313" key="1">
    <source>
        <dbReference type="EMBL" id="MFC4676498.1"/>
    </source>
</evidence>
<sequence length="54" mass="5814">MYALRLKKDIADEASGLGLDAILAREAGNTGMVYLYRLGGVLMCFLSLQTACDT</sequence>
<comment type="caution">
    <text evidence="1">The sequence shown here is derived from an EMBL/GenBank/DDBJ whole genome shotgun (WGS) entry which is preliminary data.</text>
</comment>